<evidence type="ECO:0000313" key="4">
    <source>
        <dbReference type="EMBL" id="GAB93027.1"/>
    </source>
</evidence>
<gene>
    <name evidence="4" type="ORF">GORHZ_202_00160</name>
</gene>
<dbReference type="Pfam" id="PF04434">
    <property type="entry name" value="SWIM"/>
    <property type="match status" value="1"/>
</dbReference>
<sequence>MVDVGALWLIGPMADRWSADQIRALAPDAASVRAGDKLATPTPWRETGATAAMLWGYCAGSGTKPYQTIVDLGGPAFKCSCPSRKFPCKHALGLLLLWSQGEVPDADTPAEYATAWLASRTARAEQKSDAPAPAKDPERAAKTAAARVGRVRGGIDELQLWLTDQVGLGLAGSEVDTYRKFDAVAARLVDAQASGLATRIRRLPALISGYSGDAVDWPEHLLEEYGRIWSLCTAHQRIDELPDCLASTVRRHVGYPVAKADVLATPGVSDTWLVLGRRETEEDHLQSRRIWIWGAATRRFGMILDYAPTGGLLPTRPVVGHTLTAAMHFYPGAPELRCLYDDAAPSETPTVNLVGTLPVGSIADARRRRAAIIADDPWAMTCPAVISGRLGRTADDTPAIIDDAGTAVALPDIANRWALLLAATAGAGLRLFGELGMRGFDAISVITGERVIGL</sequence>
<name>K6WLJ3_9ACTN</name>
<dbReference type="EMBL" id="BAHC01000202">
    <property type="protein sequence ID" value="GAB93027.1"/>
    <property type="molecule type" value="Genomic_DNA"/>
</dbReference>
<dbReference type="AlphaFoldDB" id="K6WLJ3"/>
<dbReference type="GO" id="GO:0008270">
    <property type="term" value="F:zinc ion binding"/>
    <property type="evidence" value="ECO:0007669"/>
    <property type="project" value="UniProtKB-KW"/>
</dbReference>
<evidence type="ECO:0000313" key="5">
    <source>
        <dbReference type="Proteomes" id="UP000008363"/>
    </source>
</evidence>
<dbReference type="eggNOG" id="COG4715">
    <property type="taxonomic scope" value="Bacteria"/>
</dbReference>
<evidence type="ECO:0000256" key="2">
    <source>
        <dbReference type="SAM" id="MobiDB-lite"/>
    </source>
</evidence>
<reference evidence="4 5" key="1">
    <citation type="submission" date="2012-08" db="EMBL/GenBank/DDBJ databases">
        <title>Whole genome shotgun sequence of Gordonia rhizosphera NBRC 16068.</title>
        <authorList>
            <person name="Takarada H."/>
            <person name="Isaki S."/>
            <person name="Hosoyama A."/>
            <person name="Tsuchikane K."/>
            <person name="Katsumata H."/>
            <person name="Baba S."/>
            <person name="Ohji S."/>
            <person name="Yamazaki S."/>
            <person name="Fujita N."/>
        </authorList>
    </citation>
    <scope>NUCLEOTIDE SEQUENCE [LARGE SCALE GENOMIC DNA]</scope>
    <source>
        <strain evidence="4 5">NBRC 16068</strain>
    </source>
</reference>
<keyword evidence="1" id="KW-0863">Zinc-finger</keyword>
<proteinExistence type="predicted"/>
<organism evidence="4 5">
    <name type="scientific">Gordonia rhizosphera NBRC 16068</name>
    <dbReference type="NCBI Taxonomy" id="1108045"/>
    <lineage>
        <taxon>Bacteria</taxon>
        <taxon>Bacillati</taxon>
        <taxon>Actinomycetota</taxon>
        <taxon>Actinomycetes</taxon>
        <taxon>Mycobacteriales</taxon>
        <taxon>Gordoniaceae</taxon>
        <taxon>Gordonia</taxon>
    </lineage>
</organism>
<protein>
    <recommendedName>
        <fullName evidence="3">SWIM-type domain-containing protein</fullName>
    </recommendedName>
</protein>
<evidence type="ECO:0000256" key="1">
    <source>
        <dbReference type="PROSITE-ProRule" id="PRU00325"/>
    </source>
</evidence>
<keyword evidence="1" id="KW-0862">Zinc</keyword>
<dbReference type="PROSITE" id="PS50966">
    <property type="entry name" value="ZF_SWIM"/>
    <property type="match status" value="1"/>
</dbReference>
<accession>K6WLJ3</accession>
<dbReference type="STRING" id="1108045.GORHZ_202_00160"/>
<keyword evidence="5" id="KW-1185">Reference proteome</keyword>
<evidence type="ECO:0000259" key="3">
    <source>
        <dbReference type="PROSITE" id="PS50966"/>
    </source>
</evidence>
<dbReference type="InterPro" id="IPR007527">
    <property type="entry name" value="Znf_SWIM"/>
</dbReference>
<feature type="region of interest" description="Disordered" evidence="2">
    <location>
        <begin position="123"/>
        <end position="143"/>
    </location>
</feature>
<comment type="caution">
    <text evidence="4">The sequence shown here is derived from an EMBL/GenBank/DDBJ whole genome shotgun (WGS) entry which is preliminary data.</text>
</comment>
<feature type="domain" description="SWIM-type" evidence="3">
    <location>
        <begin position="66"/>
        <end position="99"/>
    </location>
</feature>
<dbReference type="Proteomes" id="UP000008363">
    <property type="component" value="Unassembled WGS sequence"/>
</dbReference>
<keyword evidence="1" id="KW-0479">Metal-binding</keyword>